<dbReference type="GO" id="GO:0005634">
    <property type="term" value="C:nucleus"/>
    <property type="evidence" value="ECO:0007669"/>
    <property type="project" value="InterPro"/>
</dbReference>
<dbReference type="SUPFAM" id="SSF48452">
    <property type="entry name" value="TPR-like"/>
    <property type="match status" value="1"/>
</dbReference>
<dbReference type="GO" id="GO:0004197">
    <property type="term" value="F:cysteine-type endopeptidase activity"/>
    <property type="evidence" value="ECO:0007669"/>
    <property type="project" value="InterPro"/>
</dbReference>
<keyword evidence="8" id="KW-1185">Reference proteome</keyword>
<evidence type="ECO:0000256" key="1">
    <source>
        <dbReference type="ARBA" id="ARBA00000451"/>
    </source>
</evidence>
<keyword evidence="3" id="KW-0378">Hydrolase</keyword>
<dbReference type="EMBL" id="ML977339">
    <property type="protein sequence ID" value="KAF2110037.1"/>
    <property type="molecule type" value="Genomic_DNA"/>
</dbReference>
<evidence type="ECO:0000313" key="7">
    <source>
        <dbReference type="EMBL" id="KAF2110037.1"/>
    </source>
</evidence>
<dbReference type="PANTHER" id="PTHR12792:SF0">
    <property type="entry name" value="SEPARIN"/>
    <property type="match status" value="1"/>
</dbReference>
<feature type="compositionally biased region" description="Polar residues" evidence="5">
    <location>
        <begin position="1383"/>
        <end position="1398"/>
    </location>
</feature>
<dbReference type="GO" id="GO:0051301">
    <property type="term" value="P:cell division"/>
    <property type="evidence" value="ECO:0007669"/>
    <property type="project" value="UniProtKB-KW"/>
</dbReference>
<feature type="region of interest" description="Disordered" evidence="5">
    <location>
        <begin position="1502"/>
        <end position="1528"/>
    </location>
</feature>
<dbReference type="PROSITE" id="PS51700">
    <property type="entry name" value="SEPARIN"/>
    <property type="match status" value="1"/>
</dbReference>
<dbReference type="GO" id="GO:0072686">
    <property type="term" value="C:mitotic spindle"/>
    <property type="evidence" value="ECO:0007669"/>
    <property type="project" value="TreeGrafter"/>
</dbReference>
<dbReference type="Proteomes" id="UP000799770">
    <property type="component" value="Unassembled WGS sequence"/>
</dbReference>
<feature type="domain" description="Peptidase C50" evidence="6">
    <location>
        <begin position="1937"/>
        <end position="2044"/>
    </location>
</feature>
<protein>
    <recommendedName>
        <fullName evidence="2">separase</fullName>
        <ecNumber evidence="2">3.4.22.49</ecNumber>
    </recommendedName>
</protein>
<feature type="region of interest" description="Disordered" evidence="5">
    <location>
        <begin position="114"/>
        <end position="179"/>
    </location>
</feature>
<gene>
    <name evidence="7" type="ORF">BDV96DRAFT_651195</name>
</gene>
<keyword evidence="4" id="KW-0159">Chromosome partition</keyword>
<evidence type="ECO:0000256" key="4">
    <source>
        <dbReference type="ARBA" id="ARBA00022829"/>
    </source>
</evidence>
<dbReference type="GO" id="GO:0005737">
    <property type="term" value="C:cytoplasm"/>
    <property type="evidence" value="ECO:0007669"/>
    <property type="project" value="TreeGrafter"/>
</dbReference>
<accession>A0A6A5YU35</accession>
<name>A0A6A5YU35_9PLEO</name>
<comment type="catalytic activity">
    <reaction evidence="1">
        <text>All bonds known to be hydrolyzed by this endopeptidase have arginine in P1 and an acidic residue in P4. P6 is often occupied by an acidic residue or by a hydroxy-amino-acid residue, the phosphorylation of which enhances cleavage.</text>
        <dbReference type="EC" id="3.4.22.49"/>
    </reaction>
</comment>
<keyword evidence="7" id="KW-0131">Cell cycle</keyword>
<sequence>MATKAHTTRARIENVKAELQLISTCTASTVAELQGLLLETSEPVAQKENVRVRGSKLLSVQSTAKRKGTTTSTAAATIEATKLAPSSPTARERCILATEAANLTLKSLADALKSQPAPQLARKSPKPTSNENACEPPKARTKLTKSASASLKPLQERSVSQVINSPKKPSPLRRSSSYTSCITGGPERGIIATANCARIAFTYLRTPEASKIAGKDGPGLQLENGILALIGKLVAHKLDSHAVKELRVLKRRLERFLGTGKDTSDASAAGKSSSKLPAPAEKETLASLLDFGEVDCSSPALPIIITHQLYTLRIIALSKRPRTIEAAWEHLTLVNPSSPANLLSHIGQTLDGRAKAARQLESLAQILLSLCPGISAEEDPAAGKSQLLPSPETVLMLQHLALKIRQTWWTLAKHQGNKHKELLEPLSKYLSAFARRSSLAPMRKYRTAESLFEDLLGEDKGVSSAQHGMCPEPVLARCLSSLAQAAGLHDEALRYLGSSAPSSPSKGSSARDAVRLVQIATLCFESSLKNELRPDLGEKLGDALEALSGGLGGSPSDLDCLFTEVNAFRRLATRALSVNVIATNATSTVSPLRSESLRITAASVHFCARFIGTEPAESDAKAQIWYNDRLLRVVKYLKSIVDSVLVCSKQEMDTEWQWSNFDSLVQDCIFLLHACQAHAQLPEGLQLPWVRLSNACWAIYLRIRQADGYKTTVDAMTRSICILEGRPLAEQRAGLLVMKLEKLGELHDSFDHKEDSRVAFSTCIKSLIEDGALQTAIDLASKSPVLRIFEDSGCTGSLGRVIKLFQRSYIKGGLQSPDDAAFFDNVELPIVGRGLMLEWQLALYLRTLSKNRPWDVALNPSIHTIALRLAELYTSTEYPVRRRRAAILYLRLAHAHPEIVPNNDNSFGSGLGHSCTASGGFDADLAQYETHLAAMEKFVPELRQPSPSLETLRGCLATWQTLVESATSWADIARRVDDPEHWLQELQLLADFLGAKGEDYIRIAVLHLMTRILKLEDDVDSSKLMITLCSLALQYLRLGYSGKAGLTFVQAESFMSTKATTTEAKIQWYLGYAEYLLKIGSIAKTEMILAEVERLVQGDPHFMKLANPFSTLSSRVRFNRVLADATYVYSLLALQTGYHKDAARYVRQSVSLCKRVWVALESNQVTKEATLKDAGDTNDETQPRKPFDPISSMRNDIGAPLATSMTHANLNGPELWSLVPVLYRTMMHHSVILAQQGLLEEAVFVVEQAEKVAWATKSQPLIAENISQRAAYWAESGRPDKAEALITRIDMQGLEKHLALVSYHGNMARVFHVGGRYNEELASYDTVEIMLNNLSSKSFIRSLEMSELGIKMITESLSTIDLNKKVTKNEKAVKGLRGRKPAQKSTTKAISRTTSKVHQSPDPPPTTVAEDCSHLIALQAEFTQRKVLANLLLENITNALEHLKELQDVERAPERTYLHLWATFKAMLANSMKQLAQNFALNTLPDSTIGFPAVGAKDRRSSEGHAASKVLSVPPATSKNARGKKSTKETTLAALNEARDHLKEAQALCAQAGSTHTFQQASSALGQLTVLLSALAGGEVRGSMHPLYAAYMGENPKIHSLKLAQISVEVEQENVSRDGLMRWPELSARSRFNLPSASEFQTDLVDIIPKSWAAVSLALSEARDEIYITRYEADHTPFVLRIPLARHASRDMDEEEFSFDDGRTDLDEIIELSDFSTRTAKDMTSKEARTQWWAEREALDERLRGLLVNMENIWLGGFKGIFSQHPRQPTLLARFRKSFENILNRHLPSRRGKSKHKKVVLEPRVLELFVGLGDANDEKLDLDEPLTDLVYFVIDILQFSGEHNAYDEIDFDAMVVETLDALRAYHDAAQKSSDQTMHTILVLDKNLHVFPWESMPCLQTSAISRLPSLVALRERLSAAKSPLAGENTPPGHYIRTDDGGTSILNPSGDLSHTLNTIKPRLDNMNGDWSHIVGRAPSEKEFESSLKEKELVLYFGHGSGAQFVRSKSVRRLYPGSQTENESKRGCATTFLFGCSSAHLTENGIYEPSGMLASYLTAGAPAVVGMLWDVTDKDCDRFAVKAGELWGLWPESKDDEEAKTTTKSKGKGRVAQLVAEVESARGPVSTKKSRRGREQAANGSVVAENTASERRRGAGLDEAVRDARDACYLRYLNGAAAVVYGIPVYLE</sequence>
<organism evidence="7 8">
    <name type="scientific">Lophiotrema nucula</name>
    <dbReference type="NCBI Taxonomy" id="690887"/>
    <lineage>
        <taxon>Eukaryota</taxon>
        <taxon>Fungi</taxon>
        <taxon>Dikarya</taxon>
        <taxon>Ascomycota</taxon>
        <taxon>Pezizomycotina</taxon>
        <taxon>Dothideomycetes</taxon>
        <taxon>Pleosporomycetidae</taxon>
        <taxon>Pleosporales</taxon>
        <taxon>Lophiotremataceae</taxon>
        <taxon>Lophiotrema</taxon>
    </lineage>
</organism>
<feature type="region of interest" description="Disordered" evidence="5">
    <location>
        <begin position="2118"/>
        <end position="2152"/>
    </location>
</feature>
<evidence type="ECO:0000313" key="8">
    <source>
        <dbReference type="Proteomes" id="UP000799770"/>
    </source>
</evidence>
<dbReference type="GO" id="GO:0006508">
    <property type="term" value="P:proteolysis"/>
    <property type="evidence" value="ECO:0007669"/>
    <property type="project" value="InterPro"/>
</dbReference>
<proteinExistence type="predicted"/>
<dbReference type="Pfam" id="PF03568">
    <property type="entry name" value="Separin_C"/>
    <property type="match status" value="1"/>
</dbReference>
<evidence type="ECO:0000256" key="2">
    <source>
        <dbReference type="ARBA" id="ARBA00012489"/>
    </source>
</evidence>
<keyword evidence="7" id="KW-0132">Cell division</keyword>
<dbReference type="GO" id="GO:0051307">
    <property type="term" value="P:meiotic chromosome separation"/>
    <property type="evidence" value="ECO:0007669"/>
    <property type="project" value="TreeGrafter"/>
</dbReference>
<feature type="region of interest" description="Disordered" evidence="5">
    <location>
        <begin position="1373"/>
        <end position="1408"/>
    </location>
</feature>
<dbReference type="EC" id="3.4.22.49" evidence="2"/>
<evidence type="ECO:0000256" key="5">
    <source>
        <dbReference type="SAM" id="MobiDB-lite"/>
    </source>
</evidence>
<dbReference type="PANTHER" id="PTHR12792">
    <property type="entry name" value="EXTRA SPINDLE POLES 1-RELATED"/>
    <property type="match status" value="1"/>
</dbReference>
<dbReference type="InterPro" id="IPR011990">
    <property type="entry name" value="TPR-like_helical_dom_sf"/>
</dbReference>
<evidence type="ECO:0000259" key="6">
    <source>
        <dbReference type="PROSITE" id="PS51700"/>
    </source>
</evidence>
<dbReference type="InterPro" id="IPR005314">
    <property type="entry name" value="Peptidase_C50"/>
</dbReference>
<reference evidence="7" key="1">
    <citation type="journal article" date="2020" name="Stud. Mycol.">
        <title>101 Dothideomycetes genomes: a test case for predicting lifestyles and emergence of pathogens.</title>
        <authorList>
            <person name="Haridas S."/>
            <person name="Albert R."/>
            <person name="Binder M."/>
            <person name="Bloem J."/>
            <person name="Labutti K."/>
            <person name="Salamov A."/>
            <person name="Andreopoulos B."/>
            <person name="Baker S."/>
            <person name="Barry K."/>
            <person name="Bills G."/>
            <person name="Bluhm B."/>
            <person name="Cannon C."/>
            <person name="Castanera R."/>
            <person name="Culley D."/>
            <person name="Daum C."/>
            <person name="Ezra D."/>
            <person name="Gonzalez J."/>
            <person name="Henrissat B."/>
            <person name="Kuo A."/>
            <person name="Liang C."/>
            <person name="Lipzen A."/>
            <person name="Lutzoni F."/>
            <person name="Magnuson J."/>
            <person name="Mondo S."/>
            <person name="Nolan M."/>
            <person name="Ohm R."/>
            <person name="Pangilinan J."/>
            <person name="Park H.-J."/>
            <person name="Ramirez L."/>
            <person name="Alfaro M."/>
            <person name="Sun H."/>
            <person name="Tritt A."/>
            <person name="Yoshinaga Y."/>
            <person name="Zwiers L.-H."/>
            <person name="Turgeon B."/>
            <person name="Goodwin S."/>
            <person name="Spatafora J."/>
            <person name="Crous P."/>
            <person name="Grigoriev I."/>
        </authorList>
    </citation>
    <scope>NUCLEOTIDE SEQUENCE</scope>
    <source>
        <strain evidence="7">CBS 627.86</strain>
    </source>
</reference>
<dbReference type="GO" id="GO:0044732">
    <property type="term" value="C:mitotic spindle pole body"/>
    <property type="evidence" value="ECO:0007669"/>
    <property type="project" value="TreeGrafter"/>
</dbReference>
<feature type="region of interest" description="Disordered" evidence="5">
    <location>
        <begin position="1169"/>
        <end position="1190"/>
    </location>
</feature>
<evidence type="ECO:0000256" key="3">
    <source>
        <dbReference type="ARBA" id="ARBA00022801"/>
    </source>
</evidence>
<dbReference type="OrthoDB" id="10255632at2759"/>
<feature type="compositionally biased region" description="Basic and acidic residues" evidence="5">
    <location>
        <begin position="1169"/>
        <end position="1187"/>
    </location>
</feature>
<dbReference type="InterPro" id="IPR030397">
    <property type="entry name" value="SEPARIN_core_dom"/>
</dbReference>